<dbReference type="EMBL" id="BAAAHB010000021">
    <property type="protein sequence ID" value="GAA0461184.1"/>
    <property type="molecule type" value="Genomic_DNA"/>
</dbReference>
<evidence type="ECO:0000256" key="1">
    <source>
        <dbReference type="ARBA" id="ARBA00022598"/>
    </source>
</evidence>
<protein>
    <recommendedName>
        <fullName evidence="5">ATP-grasp domain-containing protein</fullName>
    </recommendedName>
</protein>
<dbReference type="InterPro" id="IPR011761">
    <property type="entry name" value="ATP-grasp"/>
</dbReference>
<reference evidence="6 7" key="1">
    <citation type="journal article" date="2019" name="Int. J. Syst. Evol. Microbiol.">
        <title>The Global Catalogue of Microorganisms (GCM) 10K type strain sequencing project: providing services to taxonomists for standard genome sequencing and annotation.</title>
        <authorList>
            <consortium name="The Broad Institute Genomics Platform"/>
            <consortium name="The Broad Institute Genome Sequencing Center for Infectious Disease"/>
            <person name="Wu L."/>
            <person name="Ma J."/>
        </authorList>
    </citation>
    <scope>NUCLEOTIDE SEQUENCE [LARGE SCALE GENOMIC DNA]</scope>
    <source>
        <strain evidence="6 7">JCM 10649</strain>
    </source>
</reference>
<name>A0ABN0ZXJ1_9ACTN</name>
<keyword evidence="2 4" id="KW-0547">Nucleotide-binding</keyword>
<accession>A0ABN0ZXJ1</accession>
<dbReference type="InterPro" id="IPR005479">
    <property type="entry name" value="CPAse_ATP-bd"/>
</dbReference>
<evidence type="ECO:0000313" key="6">
    <source>
        <dbReference type="EMBL" id="GAA0461184.1"/>
    </source>
</evidence>
<dbReference type="RefSeq" id="WP_344089587.1">
    <property type="nucleotide sequence ID" value="NZ_BAAAHB010000021.1"/>
</dbReference>
<dbReference type="PROSITE" id="PS50975">
    <property type="entry name" value="ATP_GRASP"/>
    <property type="match status" value="1"/>
</dbReference>
<dbReference type="SUPFAM" id="SSF56059">
    <property type="entry name" value="Glutathione synthetase ATP-binding domain-like"/>
    <property type="match status" value="1"/>
</dbReference>
<keyword evidence="3 4" id="KW-0067">ATP-binding</keyword>
<gene>
    <name evidence="6" type="ORF">GCM10009544_24630</name>
</gene>
<comment type="caution">
    <text evidence="6">The sequence shown here is derived from an EMBL/GenBank/DDBJ whole genome shotgun (WGS) entry which is preliminary data.</text>
</comment>
<dbReference type="PANTHER" id="PTHR43055:SF1">
    <property type="entry name" value="FORMATE-DEPENDENT PHOSPHORIBOSYLGLYCINAMIDE FORMYLTRANSFERASE"/>
    <property type="match status" value="1"/>
</dbReference>
<evidence type="ECO:0000256" key="4">
    <source>
        <dbReference type="PROSITE-ProRule" id="PRU00409"/>
    </source>
</evidence>
<evidence type="ECO:0000256" key="3">
    <source>
        <dbReference type="ARBA" id="ARBA00022840"/>
    </source>
</evidence>
<dbReference type="Proteomes" id="UP001499895">
    <property type="component" value="Unassembled WGS sequence"/>
</dbReference>
<keyword evidence="7" id="KW-1185">Reference proteome</keyword>
<keyword evidence="1" id="KW-0436">Ligase</keyword>
<sequence length="407" mass="43152">MRVVVLGEFRVDRLVPRLREGGADVVVLAFVELTSFLGPGVEYGALPTALSERALLELLGDYGADLVVPNPGCPGQEQFLPVYARAAEGLRAAGKRVPVHAEAFATLASDKVAFHRIARRRGWPVPRAVVCAAAGAVREAARELGFPVLVKEARSEFHAGRHYVRDAGHLDRVSREVTCPVLVQQAVEGEEYAVELLSDASSTIAWPVASLYRLDGDCSPGRRVRVAPAALPARARAELIATVVDMVENFGPWGPWQLDFAVTDDGRLQVIELNGRLGGVSNMSWISTGLDPHAAHGEAALGLPLRTPRVRRVALELPVRNGTVLPPAPSGTTLVPFPGNPANRGPLIGGYYRAVLGVPGDRAAAVPEWLSALPPDALLTSADEAAAQLARGTHALSTGDAPISVRA</sequence>
<dbReference type="Gene3D" id="3.30.470.20">
    <property type="entry name" value="ATP-grasp fold, B domain"/>
    <property type="match status" value="1"/>
</dbReference>
<evidence type="ECO:0000256" key="2">
    <source>
        <dbReference type="ARBA" id="ARBA00022741"/>
    </source>
</evidence>
<evidence type="ECO:0000313" key="7">
    <source>
        <dbReference type="Proteomes" id="UP001499895"/>
    </source>
</evidence>
<feature type="domain" description="ATP-grasp" evidence="5">
    <location>
        <begin position="115"/>
        <end position="301"/>
    </location>
</feature>
<organism evidence="6 7">
    <name type="scientific">Streptomyces stramineus</name>
    <dbReference type="NCBI Taxonomy" id="173861"/>
    <lineage>
        <taxon>Bacteria</taxon>
        <taxon>Bacillati</taxon>
        <taxon>Actinomycetota</taxon>
        <taxon>Actinomycetes</taxon>
        <taxon>Kitasatosporales</taxon>
        <taxon>Streptomycetaceae</taxon>
        <taxon>Streptomyces</taxon>
    </lineage>
</organism>
<evidence type="ECO:0000259" key="5">
    <source>
        <dbReference type="PROSITE" id="PS50975"/>
    </source>
</evidence>
<dbReference type="Pfam" id="PF02786">
    <property type="entry name" value="CPSase_L_D2"/>
    <property type="match status" value="1"/>
</dbReference>
<dbReference type="PANTHER" id="PTHR43055">
    <property type="entry name" value="FORMATE-DEPENDENT PHOSPHORIBOSYLGLYCINAMIDE FORMYLTRANSFERASE"/>
    <property type="match status" value="1"/>
</dbReference>
<proteinExistence type="predicted"/>